<protein>
    <recommendedName>
        <fullName evidence="2">SRR1-like domain-containing protein</fullName>
    </recommendedName>
</protein>
<feature type="domain" description="SRR1-like" evidence="2">
    <location>
        <begin position="162"/>
        <end position="302"/>
    </location>
</feature>
<dbReference type="PANTHER" id="PTHR42080">
    <property type="entry name" value="SRR1 DOMAIN-CONTAINING PROTEIN"/>
    <property type="match status" value="1"/>
</dbReference>
<evidence type="ECO:0000313" key="3">
    <source>
        <dbReference type="EMBL" id="KAJ4376477.1"/>
    </source>
</evidence>
<feature type="coiled-coil region" evidence="1">
    <location>
        <begin position="317"/>
        <end position="344"/>
    </location>
</feature>
<reference evidence="3" key="1">
    <citation type="submission" date="2022-10" db="EMBL/GenBank/DDBJ databases">
        <title>Tapping the CABI collections for fungal endophytes: first genome assemblies for Collariella, Neodidymelliopsis, Ascochyta clinopodiicola, Didymella pomorum, Didymosphaeria variabile, Neocosmospora piperis and Neocucurbitaria cava.</title>
        <authorList>
            <person name="Hill R."/>
        </authorList>
    </citation>
    <scope>NUCLEOTIDE SEQUENCE</scope>
    <source>
        <strain evidence="3">IMI 356814</strain>
    </source>
</reference>
<evidence type="ECO:0000256" key="1">
    <source>
        <dbReference type="SAM" id="Coils"/>
    </source>
</evidence>
<proteinExistence type="predicted"/>
<organism evidence="3 4">
    <name type="scientific">Neocucurbitaria cava</name>
    <dbReference type="NCBI Taxonomy" id="798079"/>
    <lineage>
        <taxon>Eukaryota</taxon>
        <taxon>Fungi</taxon>
        <taxon>Dikarya</taxon>
        <taxon>Ascomycota</taxon>
        <taxon>Pezizomycotina</taxon>
        <taxon>Dothideomycetes</taxon>
        <taxon>Pleosporomycetidae</taxon>
        <taxon>Pleosporales</taxon>
        <taxon>Pleosporineae</taxon>
        <taxon>Cucurbitariaceae</taxon>
        <taxon>Neocucurbitaria</taxon>
    </lineage>
</organism>
<keyword evidence="4" id="KW-1185">Reference proteome</keyword>
<dbReference type="EMBL" id="JAPEUY010000002">
    <property type="protein sequence ID" value="KAJ4376477.1"/>
    <property type="molecule type" value="Genomic_DNA"/>
</dbReference>
<dbReference type="Pfam" id="PF07985">
    <property type="entry name" value="SRR1"/>
    <property type="match status" value="1"/>
</dbReference>
<dbReference type="InterPro" id="IPR012942">
    <property type="entry name" value="SRR1-like"/>
</dbReference>
<comment type="caution">
    <text evidence="3">The sequence shown here is derived from an EMBL/GenBank/DDBJ whole genome shotgun (WGS) entry which is preliminary data.</text>
</comment>
<accession>A0A9W9CQQ5</accession>
<dbReference type="Proteomes" id="UP001140560">
    <property type="component" value="Unassembled WGS sequence"/>
</dbReference>
<gene>
    <name evidence="3" type="ORF">N0V83_001761</name>
</gene>
<sequence>MASEQQPPSATKIDDSNGVMHFPIGKSRLEREALLKYRLEECEPVYTHKRFREWAEYIFYINGKGFTQEVQTFDAQGNNKKILVRAGGPPKQVMLPSYHQWAVLDFIQPCSSPGFQNMLFRLFDAPERQQPEQCCKYVKEENLKQLWVGWQQSPFCKQVIEHITKNAYNMAVVENFVCFGLGPIEESDDPEDHIQRTFLQHAMAVEIRDALVRTQRKEDLLFQIPIAVQDPRYCKNCVRLLLDVLKVGVMNTPTGFPTVDKTTFVISKAPSVCVRQIVADLTADAGGPAGMLCDPIEDNGLDEMAHNQHSDPSSPRLWDFKERNKELELMLDDTEDKIKYMTDDVPPVEVDGLPNRVFDDVGLYLRKRA</sequence>
<dbReference type="PANTHER" id="PTHR42080:SF1">
    <property type="entry name" value="SRR1-LIKE DOMAIN-CONTAINING PROTEIN"/>
    <property type="match status" value="1"/>
</dbReference>
<name>A0A9W9CQQ5_9PLEO</name>
<dbReference type="AlphaFoldDB" id="A0A9W9CQQ5"/>
<keyword evidence="1" id="KW-0175">Coiled coil</keyword>
<dbReference type="OrthoDB" id="5230585at2759"/>
<evidence type="ECO:0000313" key="4">
    <source>
        <dbReference type="Proteomes" id="UP001140560"/>
    </source>
</evidence>
<evidence type="ECO:0000259" key="2">
    <source>
        <dbReference type="Pfam" id="PF07985"/>
    </source>
</evidence>